<dbReference type="OrthoDB" id="7330808at2"/>
<proteinExistence type="predicted"/>
<keyword evidence="3" id="KW-1185">Reference proteome</keyword>
<evidence type="ECO:0000313" key="3">
    <source>
        <dbReference type="Proteomes" id="UP000290759"/>
    </source>
</evidence>
<evidence type="ECO:0000256" key="1">
    <source>
        <dbReference type="SAM" id="Phobius"/>
    </source>
</evidence>
<keyword evidence="1" id="KW-0812">Transmembrane</keyword>
<feature type="transmembrane region" description="Helical" evidence="1">
    <location>
        <begin position="308"/>
        <end position="331"/>
    </location>
</feature>
<reference evidence="2 3" key="1">
    <citation type="submission" date="2018-12" db="EMBL/GenBank/DDBJ databases">
        <authorList>
            <person name="Grouzdev D.S."/>
            <person name="Krutkina M.S."/>
        </authorList>
    </citation>
    <scope>NUCLEOTIDE SEQUENCE [LARGE SCALE GENOMIC DNA]</scope>
    <source>
        <strain evidence="2 3">RmlP026</strain>
    </source>
</reference>
<feature type="transmembrane region" description="Helical" evidence="1">
    <location>
        <begin position="256"/>
        <end position="273"/>
    </location>
</feature>
<dbReference type="Proteomes" id="UP000290759">
    <property type="component" value="Unassembled WGS sequence"/>
</dbReference>
<gene>
    <name evidence="2" type="ORF">D3273_20880</name>
</gene>
<sequence length="578" mass="59754">MSAASLLRRAFWPCLTAAACVFALGLAVDTLRAVIPVWSPLPWFDEWATVNLLDLWQSGDMSAGEVLFAQHNEHRILVPRLVFFADDLLFRGGGYLSLAAIFTVQALHTGLFAAALARSRPVRPGRWAVAAVVMALMFSLRQAENFSSGFQLQFVAVFAGATLSFMLFALAVRRDRAGGGVWMPLSASLGAVLLTTFTMANGLAAGYVLALLAAAARMRPRVVLVCAAWAVVLTVLYLHGYAVVEHHSRPSDSLRQPGVLLAYVATYLGSVVATGHTGTAAGFGCLGIAGAACAALRTVRAGRNAGPAALAMLGVMLFVAATAAITGSGRLAFGVEQALSSRYATGSVAFWAAQLTYWWVASPGRLGPSPARAGPLVRAAVVAVAVVLAVAIAREQGSAKPQLAVQSFAQNESADALMLGLDDPAATMRAAWTDEDVQRLVPRLKADGLSIFGTADAAAIGRPLAERESIDRACAGEVVAAAEPRLGAGGVRVAGRAPPGPGRRLIRRVLLTGADGNVDGLASGAVPGAARDAWRGYAVAPLGASLTAYGLLDGGRLCRIGAATVTAPGQASQPEAAP</sequence>
<protein>
    <recommendedName>
        <fullName evidence="4">Glycosyltransferase RgtA/B/C/D-like domain-containing protein</fullName>
    </recommendedName>
</protein>
<reference evidence="2 3" key="2">
    <citation type="submission" date="2019-02" db="EMBL/GenBank/DDBJ databases">
        <title>'Lichenibacterium ramalinii' gen. nov. sp. nov., 'Lichenibacterium minor' gen. nov. sp. nov.</title>
        <authorList>
            <person name="Pankratov T."/>
        </authorList>
    </citation>
    <scope>NUCLEOTIDE SEQUENCE [LARGE SCALE GENOMIC DNA]</scope>
    <source>
        <strain evidence="2 3">RmlP026</strain>
    </source>
</reference>
<organism evidence="2 3">
    <name type="scientific">Lichenibacterium minor</name>
    <dbReference type="NCBI Taxonomy" id="2316528"/>
    <lineage>
        <taxon>Bacteria</taxon>
        <taxon>Pseudomonadati</taxon>
        <taxon>Pseudomonadota</taxon>
        <taxon>Alphaproteobacteria</taxon>
        <taxon>Hyphomicrobiales</taxon>
        <taxon>Lichenihabitantaceae</taxon>
        <taxon>Lichenibacterium</taxon>
    </lineage>
</organism>
<feature type="transmembrane region" description="Helical" evidence="1">
    <location>
        <begin position="95"/>
        <end position="117"/>
    </location>
</feature>
<keyword evidence="1" id="KW-0472">Membrane</keyword>
<keyword evidence="1" id="KW-1133">Transmembrane helix</keyword>
<comment type="caution">
    <text evidence="2">The sequence shown here is derived from an EMBL/GenBank/DDBJ whole genome shotgun (WGS) entry which is preliminary data.</text>
</comment>
<feature type="transmembrane region" description="Helical" evidence="1">
    <location>
        <begin position="192"/>
        <end position="216"/>
    </location>
</feature>
<accession>A0A4Q2U4Z1</accession>
<dbReference type="AlphaFoldDB" id="A0A4Q2U4Z1"/>
<feature type="transmembrane region" description="Helical" evidence="1">
    <location>
        <begin position="373"/>
        <end position="393"/>
    </location>
</feature>
<dbReference type="EMBL" id="QYBB01000033">
    <property type="protein sequence ID" value="RYC30071.1"/>
    <property type="molecule type" value="Genomic_DNA"/>
</dbReference>
<feature type="transmembrane region" description="Helical" evidence="1">
    <location>
        <begin position="152"/>
        <end position="172"/>
    </location>
</feature>
<name>A0A4Q2U4Z1_9HYPH</name>
<evidence type="ECO:0000313" key="2">
    <source>
        <dbReference type="EMBL" id="RYC30071.1"/>
    </source>
</evidence>
<feature type="transmembrane region" description="Helical" evidence="1">
    <location>
        <begin position="343"/>
        <end position="361"/>
    </location>
</feature>
<dbReference type="RefSeq" id="WP_129228830.1">
    <property type="nucleotide sequence ID" value="NZ_QYBB01000033.1"/>
</dbReference>
<evidence type="ECO:0008006" key="4">
    <source>
        <dbReference type="Google" id="ProtNLM"/>
    </source>
</evidence>
<feature type="transmembrane region" description="Helical" evidence="1">
    <location>
        <begin position="222"/>
        <end position="244"/>
    </location>
</feature>